<dbReference type="Proteomes" id="UP001165186">
    <property type="component" value="Unassembled WGS sequence"/>
</dbReference>
<keyword evidence="2" id="KW-1185">Reference proteome</keyword>
<proteinExistence type="predicted"/>
<comment type="caution">
    <text evidence="1">The sequence shown here is derived from an EMBL/GenBank/DDBJ whole genome shotgun (WGS) entry which is preliminary data.</text>
</comment>
<evidence type="ECO:0000313" key="2">
    <source>
        <dbReference type="Proteomes" id="UP001165186"/>
    </source>
</evidence>
<name>A0ACB5RRR1_9PEZI</name>
<sequence>MAINFSRFTHSPPVRWRGKLRFGPILLPAILLLDIVMLALTAGTLIYSWTSQRGWENEGIYWPDSSGEKAGIVFLYLAVPLIDLLHTLAQLWAYLSTPRGRRGGDPSGGRSPRSRLHPAAALSGGLVVFCLWAYQVSIAGILDYVGWEQERTARWYGLAAARAAAGALAALAWGVYAGFAAAAVHRWRGERARVGEERAREEGRMQGWEEGRREAEAAGVELRGLERGRDGVGSKVSGETMVDVELEEGVRKD</sequence>
<accession>A0ACB5RRR1</accession>
<evidence type="ECO:0000313" key="1">
    <source>
        <dbReference type="EMBL" id="GME23220.1"/>
    </source>
</evidence>
<reference evidence="1" key="1">
    <citation type="submission" date="2024-09" db="EMBL/GenBank/DDBJ databases">
        <title>Draft Genome Sequences of Neofusicoccum parvum.</title>
        <authorList>
            <person name="Ashida A."/>
            <person name="Camagna M."/>
            <person name="Tanaka A."/>
            <person name="Takemoto D."/>
        </authorList>
    </citation>
    <scope>NUCLEOTIDE SEQUENCE</scope>
    <source>
        <strain evidence="1">PPO83</strain>
    </source>
</reference>
<gene>
    <name evidence="1" type="primary">g5712</name>
    <name evidence="1" type="ORF">NpPPO83_00005712</name>
</gene>
<protein>
    <submittedName>
        <fullName evidence="1">Uncharacterized protein LTHEOB_9811</fullName>
    </submittedName>
</protein>
<dbReference type="EMBL" id="BSXG01000006">
    <property type="protein sequence ID" value="GME23220.1"/>
    <property type="molecule type" value="Genomic_DNA"/>
</dbReference>
<organism evidence="1 2">
    <name type="scientific">Neofusicoccum parvum</name>
    <dbReference type="NCBI Taxonomy" id="310453"/>
    <lineage>
        <taxon>Eukaryota</taxon>
        <taxon>Fungi</taxon>
        <taxon>Dikarya</taxon>
        <taxon>Ascomycota</taxon>
        <taxon>Pezizomycotina</taxon>
        <taxon>Dothideomycetes</taxon>
        <taxon>Dothideomycetes incertae sedis</taxon>
        <taxon>Botryosphaeriales</taxon>
        <taxon>Botryosphaeriaceae</taxon>
        <taxon>Neofusicoccum</taxon>
    </lineage>
</organism>